<protein>
    <submittedName>
        <fullName evidence="3">Transposase-like protein</fullName>
    </submittedName>
</protein>
<evidence type="ECO:0000313" key="3">
    <source>
        <dbReference type="EMBL" id="MET3794736.1"/>
    </source>
</evidence>
<keyword evidence="1" id="KW-0812">Transmembrane</keyword>
<evidence type="ECO:0000259" key="2">
    <source>
        <dbReference type="Pfam" id="PF13610"/>
    </source>
</evidence>
<dbReference type="EMBL" id="JBEPML010000028">
    <property type="protein sequence ID" value="MET3794736.1"/>
    <property type="molecule type" value="Genomic_DNA"/>
</dbReference>
<feature type="transmembrane region" description="Helical" evidence="1">
    <location>
        <begin position="21"/>
        <end position="39"/>
    </location>
</feature>
<keyword evidence="1" id="KW-1133">Transmembrane helix</keyword>
<reference evidence="3 4" key="1">
    <citation type="submission" date="2024-06" db="EMBL/GenBank/DDBJ databases">
        <title>Genomic Encyclopedia of Type Strains, Phase IV (KMG-IV): sequencing the most valuable type-strain genomes for metagenomic binning, comparative biology and taxonomic classification.</title>
        <authorList>
            <person name="Goeker M."/>
        </authorList>
    </citation>
    <scope>NUCLEOTIDE SEQUENCE [LARGE SCALE GENOMIC DNA]</scope>
    <source>
        <strain evidence="3 4">DSM 27865</strain>
    </source>
</reference>
<keyword evidence="1" id="KW-0472">Membrane</keyword>
<dbReference type="Pfam" id="PF13610">
    <property type="entry name" value="DDE_Tnp_IS240"/>
    <property type="match status" value="1"/>
</dbReference>
<evidence type="ECO:0000313" key="4">
    <source>
        <dbReference type="Proteomes" id="UP001549076"/>
    </source>
</evidence>
<dbReference type="Proteomes" id="UP001549076">
    <property type="component" value="Unassembled WGS sequence"/>
</dbReference>
<dbReference type="InterPro" id="IPR032874">
    <property type="entry name" value="DDE_dom"/>
</dbReference>
<evidence type="ECO:0000256" key="1">
    <source>
        <dbReference type="SAM" id="Phobius"/>
    </source>
</evidence>
<sequence length="69" mass="8022">MPDNNRIEQDHRRIKRRIRPMLGFKSAACAATICSGIEIEMIHMMRRQQANYAYVPAPSQFEQFEILAA</sequence>
<accession>A0ABV2N7F1</accession>
<proteinExistence type="predicted"/>
<gene>
    <name evidence="3" type="ORF">ABID37_004976</name>
</gene>
<comment type="caution">
    <text evidence="3">The sequence shown here is derived from an EMBL/GenBank/DDBJ whole genome shotgun (WGS) entry which is preliminary data.</text>
</comment>
<keyword evidence="4" id="KW-1185">Reference proteome</keyword>
<feature type="domain" description="DDE" evidence="2">
    <location>
        <begin position="4"/>
        <end position="48"/>
    </location>
</feature>
<name>A0ABV2N7F1_9HYPH</name>
<organism evidence="3 4">
    <name type="scientific">Aquamicrobium terrae</name>
    <dbReference type="NCBI Taxonomy" id="1324945"/>
    <lineage>
        <taxon>Bacteria</taxon>
        <taxon>Pseudomonadati</taxon>
        <taxon>Pseudomonadota</taxon>
        <taxon>Alphaproteobacteria</taxon>
        <taxon>Hyphomicrobiales</taxon>
        <taxon>Phyllobacteriaceae</taxon>
        <taxon>Aquamicrobium</taxon>
    </lineage>
</organism>